<evidence type="ECO:0000313" key="1">
    <source>
        <dbReference type="EMBL" id="GAA5251939.1"/>
    </source>
</evidence>
<evidence type="ECO:0008006" key="3">
    <source>
        <dbReference type="Google" id="ProtNLM"/>
    </source>
</evidence>
<name>A0ABP9TRU0_9RICK</name>
<reference evidence="1 2" key="1">
    <citation type="journal article" date="2024" name="Microbiol. Immunol.">
        <title>Discovery of a novel spotted fever group Rickettsia, 'Candidatus Rickettsia kedanie,' in unfed larval chigger mites, Leptotrombidium scutellare.</title>
        <authorList>
            <person name="Ogawa M."/>
            <person name="Matsutani M."/>
            <person name="Katayama T."/>
            <person name="Takada N."/>
            <person name="Noda S."/>
            <person name="Takahashi M."/>
            <person name="Kageyama D."/>
            <person name="Hanaoka N."/>
            <person name="Ebihara H."/>
        </authorList>
    </citation>
    <scope>NUCLEOTIDE SEQUENCE [LARGE SCALE GENOMIC DNA]</scope>
    <source>
        <strain evidence="1 2">KNCP2-13</strain>
    </source>
</reference>
<dbReference type="InterPro" id="IPR005063">
    <property type="entry name" value="Transposase_27"/>
</dbReference>
<sequence length="70" mass="8185">MYNINILCTDAYDVYGKYQLVLQHVVTKAETALVESKNSLIRHYLARFNRKTKQYSKALDIIENSLLLTF</sequence>
<dbReference type="InterPro" id="IPR051354">
    <property type="entry name" value="Transposase_27_IS1"/>
</dbReference>
<accession>A0ABP9TRU0</accession>
<dbReference type="Pfam" id="PF03400">
    <property type="entry name" value="DDE_Tnp_IS1"/>
    <property type="match status" value="1"/>
</dbReference>
<comment type="caution">
    <text evidence="1">The sequence shown here is derived from an EMBL/GenBank/DDBJ whole genome shotgun (WGS) entry which is preliminary data.</text>
</comment>
<protein>
    <recommendedName>
        <fullName evidence="3">Transposase</fullName>
    </recommendedName>
</protein>
<organism evidence="1 2">
    <name type="scientific">Candidatus Rickettsia kedanie</name>
    <dbReference type="NCBI Taxonomy" id="3115352"/>
    <lineage>
        <taxon>Bacteria</taxon>
        <taxon>Pseudomonadati</taxon>
        <taxon>Pseudomonadota</taxon>
        <taxon>Alphaproteobacteria</taxon>
        <taxon>Rickettsiales</taxon>
        <taxon>Rickettsiaceae</taxon>
        <taxon>Rickettsieae</taxon>
        <taxon>Rickettsia</taxon>
        <taxon>spotted fever group</taxon>
    </lineage>
</organism>
<keyword evidence="2" id="KW-1185">Reference proteome</keyword>
<evidence type="ECO:0000313" key="2">
    <source>
        <dbReference type="Proteomes" id="UP001628124"/>
    </source>
</evidence>
<dbReference type="Proteomes" id="UP001628124">
    <property type="component" value="Unassembled WGS sequence"/>
</dbReference>
<dbReference type="PANTHER" id="PTHR33293">
    <property type="entry name" value="INSERTION ELEMENT IS1 1 PROTEIN INSB-RELATED"/>
    <property type="match status" value="1"/>
</dbReference>
<gene>
    <name evidence="1" type="ORF">KNCP2_02270</name>
</gene>
<dbReference type="EMBL" id="BAABMM010000011">
    <property type="protein sequence ID" value="GAA5251939.1"/>
    <property type="molecule type" value="Genomic_DNA"/>
</dbReference>
<proteinExistence type="predicted"/>